<dbReference type="RefSeq" id="WP_050156739.1">
    <property type="nucleotide sequence ID" value="NZ_CP107099.1"/>
</dbReference>
<gene>
    <name evidence="1" type="ORF">ERS137959_03885</name>
</gene>
<protein>
    <recommendedName>
        <fullName evidence="3">Phage protein</fullName>
    </recommendedName>
</protein>
<reference evidence="1 2" key="1">
    <citation type="submission" date="2015-03" db="EMBL/GenBank/DDBJ databases">
        <authorList>
            <consortium name="Pathogen Informatics"/>
            <person name="Murphy D."/>
        </authorList>
    </citation>
    <scope>NUCLEOTIDE SEQUENCE [LARGE SCALE GENOMIC DNA]</scope>
    <source>
        <strain evidence="1 2">IP05342</strain>
    </source>
</reference>
<evidence type="ECO:0000313" key="1">
    <source>
        <dbReference type="EMBL" id="CNE47769.1"/>
    </source>
</evidence>
<proteinExistence type="predicted"/>
<name>A0ABM9S8Y5_YEREN</name>
<evidence type="ECO:0000313" key="2">
    <source>
        <dbReference type="Proteomes" id="UP000041601"/>
    </source>
</evidence>
<dbReference type="EMBL" id="CPXJ01000060">
    <property type="protein sequence ID" value="CNE47769.1"/>
    <property type="molecule type" value="Genomic_DNA"/>
</dbReference>
<keyword evidence="2" id="KW-1185">Reference proteome</keyword>
<sequence>MKQLDSSGMVLEANGEIDSVISALSAAYEILNHKDNVAHEVGILHISINQLEATLKKLNTVGMNI</sequence>
<accession>A0ABM9S8Y5</accession>
<organism evidence="1 2">
    <name type="scientific">Yersinia enterocolitica</name>
    <dbReference type="NCBI Taxonomy" id="630"/>
    <lineage>
        <taxon>Bacteria</taxon>
        <taxon>Pseudomonadati</taxon>
        <taxon>Pseudomonadota</taxon>
        <taxon>Gammaproteobacteria</taxon>
        <taxon>Enterobacterales</taxon>
        <taxon>Yersiniaceae</taxon>
        <taxon>Yersinia</taxon>
    </lineage>
</organism>
<evidence type="ECO:0008006" key="3">
    <source>
        <dbReference type="Google" id="ProtNLM"/>
    </source>
</evidence>
<comment type="caution">
    <text evidence="1">The sequence shown here is derived from an EMBL/GenBank/DDBJ whole genome shotgun (WGS) entry which is preliminary data.</text>
</comment>
<dbReference type="Proteomes" id="UP000041601">
    <property type="component" value="Unassembled WGS sequence"/>
</dbReference>